<reference evidence="7 8" key="1">
    <citation type="submission" date="2023-05" db="EMBL/GenBank/DDBJ databases">
        <title>B98-5 Cell Line De Novo Hybrid Assembly: An Optical Mapping Approach.</title>
        <authorList>
            <person name="Kananen K."/>
            <person name="Auerbach J.A."/>
            <person name="Kautto E."/>
            <person name="Blachly J.S."/>
        </authorList>
    </citation>
    <scope>NUCLEOTIDE SEQUENCE [LARGE SCALE GENOMIC DNA]</scope>
    <source>
        <strain evidence="7">B95-8</strain>
        <tissue evidence="7">Cell line</tissue>
    </source>
</reference>
<proteinExistence type="predicted"/>
<dbReference type="InterPro" id="IPR016024">
    <property type="entry name" value="ARM-type_fold"/>
</dbReference>
<dbReference type="InterPro" id="IPR040122">
    <property type="entry name" value="Importin_beta"/>
</dbReference>
<comment type="subcellular location">
    <subcellularLocation>
        <location evidence="1">Cytoplasm</location>
    </subcellularLocation>
</comment>
<dbReference type="Gene3D" id="1.25.10.10">
    <property type="entry name" value="Leucine-rich Repeat Variant"/>
    <property type="match status" value="1"/>
</dbReference>
<feature type="region of interest" description="Disordered" evidence="6">
    <location>
        <begin position="138"/>
        <end position="161"/>
    </location>
</feature>
<dbReference type="PANTHER" id="PTHR10527">
    <property type="entry name" value="IMPORTIN BETA"/>
    <property type="match status" value="1"/>
</dbReference>
<organism evidence="7 8">
    <name type="scientific">Saguinus oedipus</name>
    <name type="common">Cotton-top tamarin</name>
    <name type="synonym">Oedipomidas oedipus</name>
    <dbReference type="NCBI Taxonomy" id="9490"/>
    <lineage>
        <taxon>Eukaryota</taxon>
        <taxon>Metazoa</taxon>
        <taxon>Chordata</taxon>
        <taxon>Craniata</taxon>
        <taxon>Vertebrata</taxon>
        <taxon>Euteleostomi</taxon>
        <taxon>Mammalia</taxon>
        <taxon>Eutheria</taxon>
        <taxon>Euarchontoglires</taxon>
        <taxon>Primates</taxon>
        <taxon>Haplorrhini</taxon>
        <taxon>Platyrrhini</taxon>
        <taxon>Cebidae</taxon>
        <taxon>Callitrichinae</taxon>
        <taxon>Saguinus</taxon>
    </lineage>
</organism>
<evidence type="ECO:0000256" key="1">
    <source>
        <dbReference type="ARBA" id="ARBA00004496"/>
    </source>
</evidence>
<evidence type="ECO:0000256" key="5">
    <source>
        <dbReference type="ARBA" id="ARBA00022927"/>
    </source>
</evidence>
<keyword evidence="2" id="KW-0813">Transport</keyword>
<dbReference type="InterPro" id="IPR011989">
    <property type="entry name" value="ARM-like"/>
</dbReference>
<evidence type="ECO:0000256" key="4">
    <source>
        <dbReference type="ARBA" id="ARBA00022737"/>
    </source>
</evidence>
<feature type="compositionally biased region" description="Acidic residues" evidence="6">
    <location>
        <begin position="148"/>
        <end position="161"/>
    </location>
</feature>
<keyword evidence="5" id="KW-0653">Protein transport</keyword>
<protein>
    <submittedName>
        <fullName evidence="7">Transportin-1</fullName>
    </submittedName>
</protein>
<accession>A0ABQ9UNG9</accession>
<name>A0ABQ9UNG9_SAGOE</name>
<evidence type="ECO:0000313" key="8">
    <source>
        <dbReference type="Proteomes" id="UP001266305"/>
    </source>
</evidence>
<keyword evidence="4" id="KW-0677">Repeat</keyword>
<evidence type="ECO:0000256" key="3">
    <source>
        <dbReference type="ARBA" id="ARBA00022490"/>
    </source>
</evidence>
<dbReference type="EMBL" id="JASSZA010000011">
    <property type="protein sequence ID" value="KAK2098340.1"/>
    <property type="molecule type" value="Genomic_DNA"/>
</dbReference>
<dbReference type="Proteomes" id="UP001266305">
    <property type="component" value="Unassembled WGS sequence"/>
</dbReference>
<comment type="caution">
    <text evidence="7">The sequence shown here is derived from an EMBL/GenBank/DDBJ whole genome shotgun (WGS) entry which is preliminary data.</text>
</comment>
<evidence type="ECO:0000313" key="7">
    <source>
        <dbReference type="EMBL" id="KAK2098340.1"/>
    </source>
</evidence>
<dbReference type="SUPFAM" id="SSF48371">
    <property type="entry name" value="ARM repeat"/>
    <property type="match status" value="1"/>
</dbReference>
<evidence type="ECO:0000256" key="6">
    <source>
        <dbReference type="SAM" id="MobiDB-lite"/>
    </source>
</evidence>
<sequence length="205" mass="23620">MLHVDSFTVFHTDSFTETLFALTGDKEPEVLKNVCLALVMLLKVQMDCLLPHMHGIVEYILQRTQDQGENVTLEACEFWLTLAEQPLCKNVLVRYLPKLIPVLVNGMNYSDIDTILLKDDVEEDEMIPDSEQHIRPHFHRSRTVAEQRDEDGNEDEDNVDDDDTISDWNLRKCFATAIGVLANVYHDELLPCILPLLKELLFNHE</sequence>
<gene>
    <name evidence="7" type="primary">TNPO1</name>
    <name evidence="7" type="ORF">P7K49_023791</name>
</gene>
<keyword evidence="8" id="KW-1185">Reference proteome</keyword>
<keyword evidence="3" id="KW-0963">Cytoplasm</keyword>
<evidence type="ECO:0000256" key="2">
    <source>
        <dbReference type="ARBA" id="ARBA00022448"/>
    </source>
</evidence>